<comment type="caution">
    <text evidence="1">The sequence shown here is derived from an EMBL/GenBank/DDBJ whole genome shotgun (WGS) entry which is preliminary data.</text>
</comment>
<evidence type="ECO:0000313" key="1">
    <source>
        <dbReference type="EMBL" id="TSK06336.1"/>
    </source>
</evidence>
<dbReference type="EMBL" id="VMHM01000001">
    <property type="protein sequence ID" value="TSK06336.1"/>
    <property type="molecule type" value="Genomic_DNA"/>
</dbReference>
<dbReference type="Pfam" id="PF05488">
    <property type="entry name" value="PAAR_motif"/>
    <property type="match status" value="1"/>
</dbReference>
<evidence type="ECO:0000313" key="2">
    <source>
        <dbReference type="Proteomes" id="UP000319483"/>
    </source>
</evidence>
<organism evidence="1 2">
    <name type="scientific">Gilliamella apicola</name>
    <dbReference type="NCBI Taxonomy" id="1196095"/>
    <lineage>
        <taxon>Bacteria</taxon>
        <taxon>Pseudomonadati</taxon>
        <taxon>Pseudomonadota</taxon>
        <taxon>Gammaproteobacteria</taxon>
        <taxon>Orbales</taxon>
        <taxon>Orbaceae</taxon>
        <taxon>Gilliamella</taxon>
    </lineage>
</organism>
<dbReference type="CDD" id="cd14744">
    <property type="entry name" value="PAAR_CT_2"/>
    <property type="match status" value="1"/>
</dbReference>
<name>A0A556SZ26_9GAMM</name>
<proteinExistence type="predicted"/>
<dbReference type="InterPro" id="IPR008727">
    <property type="entry name" value="PAAR_motif"/>
</dbReference>
<dbReference type="AlphaFoldDB" id="A0A556SZ26"/>
<reference evidence="1 2" key="1">
    <citation type="submission" date="2019-07" db="EMBL/GenBank/DDBJ databases">
        <title>Gilliamella genomes.</title>
        <authorList>
            <person name="Zheng H."/>
        </authorList>
    </citation>
    <scope>NUCLEOTIDE SEQUENCE [LARGE SCALE GENOMIC DNA]</scope>
    <source>
        <strain evidence="1 2">W8127</strain>
    </source>
</reference>
<gene>
    <name evidence="1" type="ORF">FPQ15_00425</name>
</gene>
<accession>A0A556SZ26</accession>
<dbReference type="Gene3D" id="2.60.200.60">
    <property type="match status" value="1"/>
</dbReference>
<dbReference type="Proteomes" id="UP000319483">
    <property type="component" value="Unassembled WGS sequence"/>
</dbReference>
<dbReference type="RefSeq" id="WP_144091051.1">
    <property type="nucleotide sequence ID" value="NZ_VMHM01000001.1"/>
</dbReference>
<protein>
    <submittedName>
        <fullName evidence="1">PAAR domain-containing protein</fullName>
    </submittedName>
</protein>
<sequence>MIQQIAVLGDVTNYDGRIITASGNGYCGIDGIALLGDLASCPKCRSTGRIIEGANDFVIDGKPVAYDGCIVACRCSPVGNHRIIALKSTMYINISNNSLSNLSQPNSIINKQEINQKIADNWIGFQIASNRDYSGLNFIVTLNNGQLLKGTFDQNNKARLTIDTQCDSARIEIESLENLGDDNNISSITENLLKTIIG</sequence>